<evidence type="ECO:0000313" key="4">
    <source>
        <dbReference type="Proteomes" id="UP000027946"/>
    </source>
</evidence>
<keyword evidence="1" id="KW-0472">Membrane</keyword>
<evidence type="ECO:0000313" key="3">
    <source>
        <dbReference type="EMBL" id="KDR93776.1"/>
    </source>
</evidence>
<dbReference type="STRING" id="1121324.CLIT_23c00480"/>
<evidence type="ECO:0000259" key="2">
    <source>
        <dbReference type="SMART" id="SM00858"/>
    </source>
</evidence>
<dbReference type="OrthoDB" id="1757906at2"/>
<dbReference type="AlphaFoldDB" id="A0A069R9R4"/>
<dbReference type="EMBL" id="JJMM01000026">
    <property type="protein sequence ID" value="KDR93776.1"/>
    <property type="molecule type" value="Genomic_DNA"/>
</dbReference>
<accession>A0A069R9R4</accession>
<dbReference type="NCBIfam" id="TIGR03177">
    <property type="entry name" value="pilus_cpaB"/>
    <property type="match status" value="1"/>
</dbReference>
<comment type="caution">
    <text evidence="3">The sequence shown here is derived from an EMBL/GenBank/DDBJ whole genome shotgun (WGS) entry which is preliminary data.</text>
</comment>
<organism evidence="3 4">
    <name type="scientific">Peptoclostridium litorale DSM 5388</name>
    <dbReference type="NCBI Taxonomy" id="1121324"/>
    <lineage>
        <taxon>Bacteria</taxon>
        <taxon>Bacillati</taxon>
        <taxon>Bacillota</taxon>
        <taxon>Clostridia</taxon>
        <taxon>Peptostreptococcales</taxon>
        <taxon>Peptoclostridiaceae</taxon>
        <taxon>Peptoclostridium</taxon>
    </lineage>
</organism>
<keyword evidence="1" id="KW-0812">Transmembrane</keyword>
<dbReference type="RefSeq" id="WP_038267566.1">
    <property type="nucleotide sequence ID" value="NZ_FSRH01000004.1"/>
</dbReference>
<feature type="transmembrane region" description="Helical" evidence="1">
    <location>
        <begin position="7"/>
        <end position="26"/>
    </location>
</feature>
<dbReference type="Pfam" id="PF16976">
    <property type="entry name" value="RcpC"/>
    <property type="match status" value="1"/>
</dbReference>
<dbReference type="Gene3D" id="3.90.1210.10">
    <property type="entry name" value="Antifreeze-like/N-acetylneuraminic acid synthase C-terminal domain"/>
    <property type="match status" value="1"/>
</dbReference>
<dbReference type="Pfam" id="PF08666">
    <property type="entry name" value="SAF"/>
    <property type="match status" value="1"/>
</dbReference>
<dbReference type="InterPro" id="IPR017592">
    <property type="entry name" value="Pilus_assmbl_Flp-typ_CpaB"/>
</dbReference>
<dbReference type="InterPro" id="IPR013974">
    <property type="entry name" value="SAF"/>
</dbReference>
<dbReference type="CDD" id="cd11614">
    <property type="entry name" value="SAF_CpaB_FlgA_like"/>
    <property type="match status" value="1"/>
</dbReference>
<dbReference type="SMART" id="SM00858">
    <property type="entry name" value="SAF"/>
    <property type="match status" value="1"/>
</dbReference>
<proteinExistence type="predicted"/>
<keyword evidence="1" id="KW-1133">Transmembrane helix</keyword>
<keyword evidence="4" id="KW-1185">Reference proteome</keyword>
<feature type="domain" description="SAF" evidence="2">
    <location>
        <begin position="39"/>
        <end position="101"/>
    </location>
</feature>
<dbReference type="Proteomes" id="UP000027946">
    <property type="component" value="Unassembled WGS sequence"/>
</dbReference>
<evidence type="ECO:0000256" key="1">
    <source>
        <dbReference type="SAM" id="Phobius"/>
    </source>
</evidence>
<protein>
    <submittedName>
        <fullName evidence="3">Flp pilus assembly protein</fullName>
    </submittedName>
</protein>
<sequence length="246" mass="27598">MKTDKRIMILSVVVAFITTFAIYRYMDNLISANDEANFKEVWVANQEIPMKTKITGEMLEKKKVRADLMANGAVTNENDVLGKYALYSLVEGEQVVDSKVADVEKTYFSFNIPKNQRAITVEVDQVSGVADLIRPGDYVDVLVLFEEYETTAGGFKSVHPDTSKDMLQKVLVLSVDKNFEFGSEAPAAEVEDSERKRRITLSVNAWDAEKVVIAQEEGKVHLALRNPEDNDIQETNGAVKQDIVNR</sequence>
<reference evidence="3 4" key="1">
    <citation type="submission" date="2014-03" db="EMBL/GenBank/DDBJ databases">
        <title>Genome sequence of Clostridium litorale W6, DSM 5388.</title>
        <authorList>
            <person name="Poehlein A."/>
            <person name="Jagirdar A."/>
            <person name="Khonsari B."/>
            <person name="Chibani C.M."/>
            <person name="Gutierrez Gutierrez D.A."/>
            <person name="Davydova E."/>
            <person name="Alghaithi H.S."/>
            <person name="Nair K.P."/>
            <person name="Dhamotharan K."/>
            <person name="Chandran L."/>
            <person name="G W."/>
            <person name="Daniel R."/>
        </authorList>
    </citation>
    <scope>NUCLEOTIDE SEQUENCE [LARGE SCALE GENOMIC DNA]</scope>
    <source>
        <strain evidence="3 4">W6</strain>
    </source>
</reference>
<gene>
    <name evidence="3" type="ORF">CLIT_23c00480</name>
</gene>
<name>A0A069R9R4_PEPLI</name>
<dbReference type="eggNOG" id="COG3745">
    <property type="taxonomic scope" value="Bacteria"/>
</dbReference>
<dbReference type="InterPro" id="IPR031571">
    <property type="entry name" value="RcpC_dom"/>
</dbReference>